<feature type="compositionally biased region" description="Polar residues" evidence="1">
    <location>
        <begin position="387"/>
        <end position="410"/>
    </location>
</feature>
<keyword evidence="3" id="KW-1185">Reference proteome</keyword>
<dbReference type="AlphaFoldDB" id="A0A7G2CRY4"/>
<accession>A0A7G2CRY4</accession>
<dbReference type="PANTHER" id="PTHR46653:SF1">
    <property type="entry name" value="SPECIFICITY PROTEIN PHOSPHATASE, PUTATIVE-RELATED"/>
    <property type="match status" value="1"/>
</dbReference>
<evidence type="ECO:0000313" key="2">
    <source>
        <dbReference type="EMBL" id="CAD2220952.1"/>
    </source>
</evidence>
<feature type="compositionally biased region" description="Low complexity" evidence="1">
    <location>
        <begin position="368"/>
        <end position="386"/>
    </location>
</feature>
<reference evidence="2 3" key="1">
    <citation type="submission" date="2020-08" db="EMBL/GenBank/DDBJ databases">
        <authorList>
            <person name="Newling K."/>
            <person name="Davey J."/>
            <person name="Forrester S."/>
        </authorList>
    </citation>
    <scope>NUCLEOTIDE SEQUENCE [LARGE SCALE GENOMIC DNA]</scope>
    <source>
        <strain evidence="3">Crithidia deanei Carvalho (ATCC PRA-265)</strain>
    </source>
</reference>
<organism evidence="2 3">
    <name type="scientific">Angomonas deanei</name>
    <dbReference type="NCBI Taxonomy" id="59799"/>
    <lineage>
        <taxon>Eukaryota</taxon>
        <taxon>Discoba</taxon>
        <taxon>Euglenozoa</taxon>
        <taxon>Kinetoplastea</taxon>
        <taxon>Metakinetoplastina</taxon>
        <taxon>Trypanosomatida</taxon>
        <taxon>Trypanosomatidae</taxon>
        <taxon>Strigomonadinae</taxon>
        <taxon>Angomonas</taxon>
    </lineage>
</organism>
<name>A0A7G2CRY4_9TRYP</name>
<dbReference type="OrthoDB" id="10252009at2759"/>
<protein>
    <submittedName>
        <fullName evidence="2">Uncharacterized protein</fullName>
    </submittedName>
</protein>
<feature type="compositionally biased region" description="Polar residues" evidence="1">
    <location>
        <begin position="233"/>
        <end position="244"/>
    </location>
</feature>
<feature type="compositionally biased region" description="Basic and acidic residues" evidence="1">
    <location>
        <begin position="210"/>
        <end position="220"/>
    </location>
</feature>
<feature type="region of interest" description="Disordered" evidence="1">
    <location>
        <begin position="118"/>
        <end position="423"/>
    </location>
</feature>
<proteinExistence type="predicted"/>
<feature type="compositionally biased region" description="Polar residues" evidence="1">
    <location>
        <begin position="183"/>
        <end position="204"/>
    </location>
</feature>
<dbReference type="Proteomes" id="UP000515908">
    <property type="component" value="Chromosome 19"/>
</dbReference>
<dbReference type="VEuPathDB" id="TriTrypDB:ADEAN_000847600"/>
<dbReference type="EMBL" id="LR877163">
    <property type="protein sequence ID" value="CAD2220952.1"/>
    <property type="molecule type" value="Genomic_DNA"/>
</dbReference>
<evidence type="ECO:0000313" key="3">
    <source>
        <dbReference type="Proteomes" id="UP000515908"/>
    </source>
</evidence>
<feature type="compositionally biased region" description="Basic and acidic residues" evidence="1">
    <location>
        <begin position="153"/>
        <end position="167"/>
    </location>
</feature>
<sequence length="423" mass="45006">MAHPDVSIKPHFLRQLRTFAKKHQVEHDVFDKAVNDSEFGLDNDQWMLRNTLLNGLAFEEQQANELYKQCSQKIDVGSRRGKKKAAHISFVDTNKGTDVSSLTTTPVINVMPVHHMDPNAKTPGFTGSQGPVALRSGRTSPSILSRSTSPCAHRLESDPKTNPKGRQELALIPGAANPPVETKQITGSSAKPSAERNPSLNTIPVSIRPAAKEGSEEKQSADYARLAPPVHRSQFTLKSGNKYRNGSPLPIQGKKSTIKKRKASPATRSSSAGPKSPRGSNASGAPEPKKTIQRSAPSSYKGIAPSRTIKADTSSTASADGRAPATVTRPRSASARSGSAKAKDRTSSPGAKKSKSRTGSPAAEPRTSKPTTTKLTKSGSTSSLNSADTNNSPSRRTVTSTPNAPSTVSRQLPAVISSRRKTT</sequence>
<feature type="compositionally biased region" description="Low complexity" evidence="1">
    <location>
        <begin position="329"/>
        <end position="340"/>
    </location>
</feature>
<gene>
    <name evidence="2" type="ORF">ADEAN_000847600</name>
</gene>
<evidence type="ECO:0000256" key="1">
    <source>
        <dbReference type="SAM" id="MobiDB-lite"/>
    </source>
</evidence>
<dbReference type="PANTHER" id="PTHR46653">
    <property type="entry name" value="SPECIFICITY PROTEIN PHOSPHATASE, PUTATIVE-RELATED"/>
    <property type="match status" value="1"/>
</dbReference>
<feature type="compositionally biased region" description="Polar residues" evidence="1">
    <location>
        <begin position="137"/>
        <end position="150"/>
    </location>
</feature>
<feature type="compositionally biased region" description="Polar residues" evidence="1">
    <location>
        <begin position="266"/>
        <end position="283"/>
    </location>
</feature>